<dbReference type="InterPro" id="IPR005828">
    <property type="entry name" value="MFS_sugar_transport-like"/>
</dbReference>
<feature type="transmembrane region" description="Helical" evidence="5">
    <location>
        <begin position="227"/>
        <end position="249"/>
    </location>
</feature>
<feature type="transmembrane region" description="Helical" evidence="5">
    <location>
        <begin position="398"/>
        <end position="417"/>
    </location>
</feature>
<evidence type="ECO:0000259" key="6">
    <source>
        <dbReference type="PROSITE" id="PS50850"/>
    </source>
</evidence>
<dbReference type="PANTHER" id="PTHR24064">
    <property type="entry name" value="SOLUTE CARRIER FAMILY 22 MEMBER"/>
    <property type="match status" value="1"/>
</dbReference>
<evidence type="ECO:0000313" key="7">
    <source>
        <dbReference type="EMBL" id="KAB0802199.1"/>
    </source>
</evidence>
<sequence>MTADTCLDSVLEDIGSFGKYQSKIVTLILVVAAMVYFPIIVWAFEARQMKHRCQIPGYESSPTEYMPHWWTDAIPSIHNEPAYCERYKCSLHNVTSNNYALCSGFDKTKVESCNEFVYEINKTSILQDFNLHCNENTWKLTLVGTINSIGGILGLPISGMLSDRFGRKTILISSVALSALCGIIRSFSNTYTFFLVMEFVDAFSKAGSYSTCFIIGAEFVSPDKRVLMSVLINIATSVGGMIVGCVAWAVPTWRMLDQILYGSCFIILSYYWFLPESLRWLLTKKRYEHASRILSTIAKTNGTTLSKEHMNQLFHTEPLLENTETYPLRRLLQSPILTRRFVNCCVCWMFCLISYYGLTINAISLSNNGYVDFILCMFVEIPGNIAAHFLMNRIGKRYCFTLAFFICGISSASFIFIPHDLSVIRLSVYLLGKCAAAINMTAIYSLTSEIFPTSLRSSLLTSCSMFGRFGIVVASQTPLLELYWQPLPLVLFALTAFAGSILTLRFPETLNETLPNTIEQAENIGRRKTSERISQNEQTCTEEIEKLTTKNIPLGTVLVMSTEEH</sequence>
<dbReference type="AlphaFoldDB" id="A0A5N4AXY7"/>
<keyword evidence="2 5" id="KW-0812">Transmembrane</keyword>
<dbReference type="SUPFAM" id="SSF103473">
    <property type="entry name" value="MFS general substrate transporter"/>
    <property type="match status" value="1"/>
</dbReference>
<dbReference type="PROSITE" id="PS50850">
    <property type="entry name" value="MFS"/>
    <property type="match status" value="1"/>
</dbReference>
<organism evidence="7 8">
    <name type="scientific">Photinus pyralis</name>
    <name type="common">Common eastern firefly</name>
    <name type="synonym">Lampyris pyralis</name>
    <dbReference type="NCBI Taxonomy" id="7054"/>
    <lineage>
        <taxon>Eukaryota</taxon>
        <taxon>Metazoa</taxon>
        <taxon>Ecdysozoa</taxon>
        <taxon>Arthropoda</taxon>
        <taxon>Hexapoda</taxon>
        <taxon>Insecta</taxon>
        <taxon>Pterygota</taxon>
        <taxon>Neoptera</taxon>
        <taxon>Endopterygota</taxon>
        <taxon>Coleoptera</taxon>
        <taxon>Polyphaga</taxon>
        <taxon>Elateriformia</taxon>
        <taxon>Elateroidea</taxon>
        <taxon>Lampyridae</taxon>
        <taxon>Lampyrinae</taxon>
        <taxon>Photinus</taxon>
    </lineage>
</organism>
<accession>A0A5N4AXY7</accession>
<dbReference type="OrthoDB" id="2261376at2759"/>
<dbReference type="Pfam" id="PF00083">
    <property type="entry name" value="Sugar_tr"/>
    <property type="match status" value="1"/>
</dbReference>
<dbReference type="InParanoid" id="A0A5N4AXY7"/>
<evidence type="ECO:0000256" key="3">
    <source>
        <dbReference type="ARBA" id="ARBA00022989"/>
    </source>
</evidence>
<feature type="transmembrane region" description="Helical" evidence="5">
    <location>
        <begin position="193"/>
        <end position="215"/>
    </location>
</feature>
<dbReference type="Gene3D" id="1.20.1250.20">
    <property type="entry name" value="MFS general substrate transporter like domains"/>
    <property type="match status" value="1"/>
</dbReference>
<dbReference type="Proteomes" id="UP000327044">
    <property type="component" value="Unassembled WGS sequence"/>
</dbReference>
<reference evidence="7 8" key="1">
    <citation type="journal article" date="2018" name="Elife">
        <title>Firefly genomes illuminate parallel origins of bioluminescence in beetles.</title>
        <authorList>
            <person name="Fallon T.R."/>
            <person name="Lower S.E."/>
            <person name="Chang C.H."/>
            <person name="Bessho-Uehara M."/>
            <person name="Martin G.J."/>
            <person name="Bewick A.J."/>
            <person name="Behringer M."/>
            <person name="Debat H.J."/>
            <person name="Wong I."/>
            <person name="Day J.C."/>
            <person name="Suvorov A."/>
            <person name="Silva C.J."/>
            <person name="Stanger-Hall K.F."/>
            <person name="Hall D.W."/>
            <person name="Schmitz R.J."/>
            <person name="Nelson D.R."/>
            <person name="Lewis S.M."/>
            <person name="Shigenobu S."/>
            <person name="Bybee S.M."/>
            <person name="Larracuente A.M."/>
            <person name="Oba Y."/>
            <person name="Weng J.K."/>
        </authorList>
    </citation>
    <scope>NUCLEOTIDE SEQUENCE [LARGE SCALE GENOMIC DNA]</scope>
    <source>
        <strain evidence="7">1611_PpyrPB1</strain>
        <tissue evidence="7">Whole body</tissue>
    </source>
</reference>
<feature type="transmembrane region" description="Helical" evidence="5">
    <location>
        <begin position="370"/>
        <end position="391"/>
    </location>
</feature>
<dbReference type="GO" id="GO:0016020">
    <property type="term" value="C:membrane"/>
    <property type="evidence" value="ECO:0007669"/>
    <property type="project" value="UniProtKB-SubCell"/>
</dbReference>
<dbReference type="PROSITE" id="PS00216">
    <property type="entry name" value="SUGAR_TRANSPORT_1"/>
    <property type="match status" value="1"/>
</dbReference>
<evidence type="ECO:0000256" key="5">
    <source>
        <dbReference type="SAM" id="Phobius"/>
    </source>
</evidence>
<comment type="subcellular location">
    <subcellularLocation>
        <location evidence="1">Membrane</location>
        <topology evidence="1">Multi-pass membrane protein</topology>
    </subcellularLocation>
</comment>
<evidence type="ECO:0000256" key="4">
    <source>
        <dbReference type="ARBA" id="ARBA00023136"/>
    </source>
</evidence>
<protein>
    <recommendedName>
        <fullName evidence="6">Major facilitator superfamily (MFS) profile domain-containing protein</fullName>
    </recommendedName>
</protein>
<dbReference type="InterPro" id="IPR005829">
    <property type="entry name" value="Sugar_transporter_CS"/>
</dbReference>
<feature type="transmembrane region" description="Helical" evidence="5">
    <location>
        <begin position="169"/>
        <end position="187"/>
    </location>
</feature>
<gene>
    <name evidence="7" type="ORF">PPYR_04385</name>
</gene>
<evidence type="ECO:0000256" key="1">
    <source>
        <dbReference type="ARBA" id="ARBA00004141"/>
    </source>
</evidence>
<dbReference type="EMBL" id="VVIM01000002">
    <property type="protein sequence ID" value="KAB0802199.1"/>
    <property type="molecule type" value="Genomic_DNA"/>
</dbReference>
<feature type="transmembrane region" description="Helical" evidence="5">
    <location>
        <begin position="340"/>
        <end position="358"/>
    </location>
</feature>
<name>A0A5N4AXY7_PHOPY</name>
<dbReference type="GO" id="GO:0022857">
    <property type="term" value="F:transmembrane transporter activity"/>
    <property type="evidence" value="ECO:0007669"/>
    <property type="project" value="InterPro"/>
</dbReference>
<evidence type="ECO:0000313" key="8">
    <source>
        <dbReference type="Proteomes" id="UP000327044"/>
    </source>
</evidence>
<feature type="transmembrane region" description="Helical" evidence="5">
    <location>
        <begin position="255"/>
        <end position="274"/>
    </location>
</feature>
<keyword evidence="8" id="KW-1185">Reference proteome</keyword>
<feature type="transmembrane region" description="Helical" evidence="5">
    <location>
        <begin position="24"/>
        <end position="44"/>
    </location>
</feature>
<keyword evidence="4 5" id="KW-0472">Membrane</keyword>
<evidence type="ECO:0000256" key="2">
    <source>
        <dbReference type="ARBA" id="ARBA00022692"/>
    </source>
</evidence>
<feature type="domain" description="Major facilitator superfamily (MFS) profile" evidence="6">
    <location>
        <begin position="92"/>
        <end position="511"/>
    </location>
</feature>
<feature type="transmembrane region" description="Helical" evidence="5">
    <location>
        <begin position="483"/>
        <end position="504"/>
    </location>
</feature>
<dbReference type="CDD" id="cd17317">
    <property type="entry name" value="MFS_SLC22"/>
    <property type="match status" value="1"/>
</dbReference>
<proteinExistence type="predicted"/>
<dbReference type="InterPro" id="IPR020846">
    <property type="entry name" value="MFS_dom"/>
</dbReference>
<comment type="caution">
    <text evidence="7">The sequence shown here is derived from an EMBL/GenBank/DDBJ whole genome shotgun (WGS) entry which is preliminary data.</text>
</comment>
<dbReference type="FunCoup" id="A0A5N4AXY7">
    <property type="interactions" value="6"/>
</dbReference>
<keyword evidence="3 5" id="KW-1133">Transmembrane helix</keyword>
<dbReference type="InterPro" id="IPR036259">
    <property type="entry name" value="MFS_trans_sf"/>
</dbReference>